<evidence type="ECO:0000256" key="1">
    <source>
        <dbReference type="ARBA" id="ARBA00010107"/>
    </source>
</evidence>
<dbReference type="Gene3D" id="3.30.60.60">
    <property type="entry name" value="N-acetyl transferase-like"/>
    <property type="match status" value="1"/>
</dbReference>
<dbReference type="GO" id="GO:0006355">
    <property type="term" value="P:regulation of DNA-templated transcription"/>
    <property type="evidence" value="ECO:0007669"/>
    <property type="project" value="InterPro"/>
</dbReference>
<dbReference type="Proteomes" id="UP000095287">
    <property type="component" value="Unplaced"/>
</dbReference>
<dbReference type="Pfam" id="PF11717">
    <property type="entry name" value="Tudor-knot"/>
    <property type="match status" value="1"/>
</dbReference>
<reference evidence="10" key="1">
    <citation type="submission" date="2016-11" db="UniProtKB">
        <authorList>
            <consortium name="WormBaseParasite"/>
        </authorList>
    </citation>
    <scope>IDENTIFICATION</scope>
</reference>
<protein>
    <recommendedName>
        <fullName evidence="2 6">Histone acetyltransferase</fullName>
        <ecNumber evidence="2 6">2.3.1.48</ecNumber>
    </recommendedName>
</protein>
<evidence type="ECO:0000256" key="2">
    <source>
        <dbReference type="ARBA" id="ARBA00013184"/>
    </source>
</evidence>
<dbReference type="Gene3D" id="1.10.10.10">
    <property type="entry name" value="Winged helix-like DNA-binding domain superfamily/Winged helix DNA-binding domain"/>
    <property type="match status" value="1"/>
</dbReference>
<evidence type="ECO:0000256" key="5">
    <source>
        <dbReference type="PIRSR" id="PIRSR602717-51"/>
    </source>
</evidence>
<dbReference type="GO" id="GO:0005634">
    <property type="term" value="C:nucleus"/>
    <property type="evidence" value="ECO:0007669"/>
    <property type="project" value="UniProtKB-SubCell"/>
</dbReference>
<dbReference type="GO" id="GO:0046972">
    <property type="term" value="F:histone H4K16 acetyltransferase activity"/>
    <property type="evidence" value="ECO:0007669"/>
    <property type="project" value="TreeGrafter"/>
</dbReference>
<keyword evidence="3" id="KW-0808">Transferase</keyword>
<dbReference type="InterPro" id="IPR002717">
    <property type="entry name" value="HAT_MYST-type"/>
</dbReference>
<dbReference type="Gene3D" id="2.30.30.140">
    <property type="match status" value="1"/>
</dbReference>
<dbReference type="WBParaSite" id="L893_g20494.t1">
    <property type="protein sequence ID" value="L893_g20494.t1"/>
    <property type="gene ID" value="L893_g20494"/>
</dbReference>
<dbReference type="Pfam" id="PF17772">
    <property type="entry name" value="zf-MYST"/>
    <property type="match status" value="1"/>
</dbReference>
<dbReference type="EC" id="2.3.1.48" evidence="2 6"/>
<evidence type="ECO:0000256" key="4">
    <source>
        <dbReference type="ARBA" id="ARBA00022990"/>
    </source>
</evidence>
<feature type="region of interest" description="Disordered" evidence="7">
    <location>
        <begin position="83"/>
        <end position="103"/>
    </location>
</feature>
<dbReference type="GO" id="GO:0044545">
    <property type="term" value="C:NSL complex"/>
    <property type="evidence" value="ECO:0007669"/>
    <property type="project" value="TreeGrafter"/>
</dbReference>
<dbReference type="AlphaFoldDB" id="A0A1I7YWR4"/>
<evidence type="ECO:0000256" key="3">
    <source>
        <dbReference type="ARBA" id="ARBA00022679"/>
    </source>
</evidence>
<dbReference type="InterPro" id="IPR050603">
    <property type="entry name" value="MYST_HAT"/>
</dbReference>
<dbReference type="InterPro" id="IPR025995">
    <property type="entry name" value="Tudor-knot"/>
</dbReference>
<dbReference type="Gene3D" id="3.40.630.30">
    <property type="match status" value="1"/>
</dbReference>
<comment type="subcellular location">
    <subcellularLocation>
        <location evidence="6">Nucleus</location>
    </subcellularLocation>
</comment>
<evidence type="ECO:0000256" key="6">
    <source>
        <dbReference type="RuleBase" id="RU361211"/>
    </source>
</evidence>
<proteinExistence type="inferred from homology"/>
<dbReference type="InterPro" id="IPR036388">
    <property type="entry name" value="WH-like_DNA-bd_sf"/>
</dbReference>
<evidence type="ECO:0000256" key="7">
    <source>
        <dbReference type="SAM" id="MobiDB-lite"/>
    </source>
</evidence>
<dbReference type="InterPro" id="IPR040706">
    <property type="entry name" value="Zf-MYST"/>
</dbReference>
<evidence type="ECO:0000259" key="8">
    <source>
        <dbReference type="PROSITE" id="PS51726"/>
    </source>
</evidence>
<evidence type="ECO:0000313" key="10">
    <source>
        <dbReference type="WBParaSite" id="L893_g20494.t1"/>
    </source>
</evidence>
<feature type="active site" description="Proton donor/acceptor" evidence="5">
    <location>
        <position position="362"/>
    </location>
</feature>
<dbReference type="PROSITE" id="PS51726">
    <property type="entry name" value="MYST_HAT"/>
    <property type="match status" value="1"/>
</dbReference>
<dbReference type="Pfam" id="PF01853">
    <property type="entry name" value="MOZ_SAS"/>
    <property type="match status" value="1"/>
</dbReference>
<keyword evidence="9" id="KW-1185">Reference proteome</keyword>
<dbReference type="PANTHER" id="PTHR10615">
    <property type="entry name" value="HISTONE ACETYLTRANSFERASE"/>
    <property type="match status" value="1"/>
</dbReference>
<dbReference type="InterPro" id="IPR016181">
    <property type="entry name" value="Acyl_CoA_acyltransferase"/>
</dbReference>
<comment type="catalytic activity">
    <reaction evidence="6">
        <text>L-lysyl-[protein] + acetyl-CoA = N(6)-acetyl-L-lysyl-[protein] + CoA + H(+)</text>
        <dbReference type="Rhea" id="RHEA:45948"/>
        <dbReference type="Rhea" id="RHEA-COMP:9752"/>
        <dbReference type="Rhea" id="RHEA-COMP:10731"/>
        <dbReference type="ChEBI" id="CHEBI:15378"/>
        <dbReference type="ChEBI" id="CHEBI:29969"/>
        <dbReference type="ChEBI" id="CHEBI:57287"/>
        <dbReference type="ChEBI" id="CHEBI:57288"/>
        <dbReference type="ChEBI" id="CHEBI:61930"/>
        <dbReference type="EC" id="2.3.1.48"/>
    </reaction>
</comment>
<sequence>MSARSARSKKKRATLSLEEDPVIKKGEHFMVLLECPNVTTVEVAAEVLEEKLFNVPNPMLKDKKGILPVLAPRLAETAKEVLERAKETSKKRGKKRGGRSRETPKNVSFTLYYVHYHSRDRRMDRWLPSWKFIKRIPSETANLPTGPVRTRSKTRFAQEFSHEPKDPKSMSAKDASIEKEWQELTKIKLVEAVRFSKHIIETWYYSPYPEIYTQNGIILICEFCLLYTFDIVEFHCHKGKACKKRKPPGTEIYRKDKLTVFKVNGHEDKFYCRSLCLLGKLFLDHKSLLYEVDKFIFYVLCETHGDGSEHPVGFFSKESAIPENNLACIMILPPHQCKGYGSFLVQLSYELSLRDGVIAGPEYPLSDTGRTLYRKYWTTALGLLFRKIGLNNPISVKQLSKLTGYRDFDISYVIDVWKLVDSQCVETRKDGDVTVVVLKHALSPGKRPRIIMDYNLLRT</sequence>
<dbReference type="PANTHER" id="PTHR10615:SF82">
    <property type="entry name" value="HISTONE ACETYLTRANSFERASE KAT8"/>
    <property type="match status" value="1"/>
</dbReference>
<dbReference type="GO" id="GO:0072487">
    <property type="term" value="C:MSL complex"/>
    <property type="evidence" value="ECO:0007669"/>
    <property type="project" value="TreeGrafter"/>
</dbReference>
<dbReference type="SUPFAM" id="SSF54160">
    <property type="entry name" value="Chromo domain-like"/>
    <property type="match status" value="1"/>
</dbReference>
<accession>A0A1I7YWR4</accession>
<feature type="domain" description="MYST-type HAT" evidence="8">
    <location>
        <begin position="185"/>
        <end position="444"/>
    </location>
</feature>
<dbReference type="GO" id="GO:0035267">
    <property type="term" value="C:NuA4 histone acetyltransferase complex"/>
    <property type="evidence" value="ECO:0007669"/>
    <property type="project" value="TreeGrafter"/>
</dbReference>
<organism evidence="9 10">
    <name type="scientific">Steinernema glaseri</name>
    <dbReference type="NCBI Taxonomy" id="37863"/>
    <lineage>
        <taxon>Eukaryota</taxon>
        <taxon>Metazoa</taxon>
        <taxon>Ecdysozoa</taxon>
        <taxon>Nematoda</taxon>
        <taxon>Chromadorea</taxon>
        <taxon>Rhabditida</taxon>
        <taxon>Tylenchina</taxon>
        <taxon>Panagrolaimomorpha</taxon>
        <taxon>Strongyloidoidea</taxon>
        <taxon>Steinernematidae</taxon>
        <taxon>Steinernema</taxon>
    </lineage>
</organism>
<dbReference type="InterPro" id="IPR016197">
    <property type="entry name" value="Chromo-like_dom_sf"/>
</dbReference>
<keyword evidence="6" id="KW-0539">Nucleus</keyword>
<name>A0A1I7YWR4_9BILA</name>
<evidence type="ECO:0000313" key="9">
    <source>
        <dbReference type="Proteomes" id="UP000095287"/>
    </source>
</evidence>
<keyword evidence="4" id="KW-0007">Acetylation</keyword>
<dbReference type="SUPFAM" id="SSF55729">
    <property type="entry name" value="Acyl-CoA N-acyltransferases (Nat)"/>
    <property type="match status" value="1"/>
</dbReference>
<comment type="similarity">
    <text evidence="1 6">Belongs to the MYST (SAS/MOZ) family.</text>
</comment>